<name>A0A0D3IH51_EMIH1</name>
<evidence type="ECO:0000313" key="2">
    <source>
        <dbReference type="Proteomes" id="UP000013827"/>
    </source>
</evidence>
<dbReference type="AlphaFoldDB" id="A0A0D3IH51"/>
<dbReference type="PaxDb" id="2903-EOD10586"/>
<evidence type="ECO:0000313" key="1">
    <source>
        <dbReference type="EnsemblProtists" id="EOD10586"/>
    </source>
</evidence>
<evidence type="ECO:0008006" key="3">
    <source>
        <dbReference type="Google" id="ProtNLM"/>
    </source>
</evidence>
<dbReference type="KEGG" id="ehx:EMIHUDRAFT_248291"/>
<protein>
    <recommendedName>
        <fullName evidence="3">EXS domain-containing protein</fullName>
    </recommendedName>
</protein>
<keyword evidence="2" id="KW-1185">Reference proteome</keyword>
<proteinExistence type="predicted"/>
<organism evidence="1 2">
    <name type="scientific">Emiliania huxleyi (strain CCMP1516)</name>
    <dbReference type="NCBI Taxonomy" id="280463"/>
    <lineage>
        <taxon>Eukaryota</taxon>
        <taxon>Haptista</taxon>
        <taxon>Haptophyta</taxon>
        <taxon>Prymnesiophyceae</taxon>
        <taxon>Isochrysidales</taxon>
        <taxon>Noelaerhabdaceae</taxon>
        <taxon>Emiliania</taxon>
    </lineage>
</organism>
<dbReference type="HOGENOM" id="CLU_2065911_0_0_1"/>
<accession>A0A0D3IH51</accession>
<reference evidence="2" key="1">
    <citation type="journal article" date="2013" name="Nature">
        <title>Pan genome of the phytoplankton Emiliania underpins its global distribution.</title>
        <authorList>
            <person name="Read B.A."/>
            <person name="Kegel J."/>
            <person name="Klute M.J."/>
            <person name="Kuo A."/>
            <person name="Lefebvre S.C."/>
            <person name="Maumus F."/>
            <person name="Mayer C."/>
            <person name="Miller J."/>
            <person name="Monier A."/>
            <person name="Salamov A."/>
            <person name="Young J."/>
            <person name="Aguilar M."/>
            <person name="Claverie J.M."/>
            <person name="Frickenhaus S."/>
            <person name="Gonzalez K."/>
            <person name="Herman E.K."/>
            <person name="Lin Y.C."/>
            <person name="Napier J."/>
            <person name="Ogata H."/>
            <person name="Sarno A.F."/>
            <person name="Shmutz J."/>
            <person name="Schroeder D."/>
            <person name="de Vargas C."/>
            <person name="Verret F."/>
            <person name="von Dassow P."/>
            <person name="Valentin K."/>
            <person name="Van de Peer Y."/>
            <person name="Wheeler G."/>
            <person name="Dacks J.B."/>
            <person name="Delwiche C.F."/>
            <person name="Dyhrman S.T."/>
            <person name="Glockner G."/>
            <person name="John U."/>
            <person name="Richards T."/>
            <person name="Worden A.Z."/>
            <person name="Zhang X."/>
            <person name="Grigoriev I.V."/>
            <person name="Allen A.E."/>
            <person name="Bidle K."/>
            <person name="Borodovsky M."/>
            <person name="Bowler C."/>
            <person name="Brownlee C."/>
            <person name="Cock J.M."/>
            <person name="Elias M."/>
            <person name="Gladyshev V.N."/>
            <person name="Groth M."/>
            <person name="Guda C."/>
            <person name="Hadaegh A."/>
            <person name="Iglesias-Rodriguez M.D."/>
            <person name="Jenkins J."/>
            <person name="Jones B.M."/>
            <person name="Lawson T."/>
            <person name="Leese F."/>
            <person name="Lindquist E."/>
            <person name="Lobanov A."/>
            <person name="Lomsadze A."/>
            <person name="Malik S.B."/>
            <person name="Marsh M.E."/>
            <person name="Mackinder L."/>
            <person name="Mock T."/>
            <person name="Mueller-Roeber B."/>
            <person name="Pagarete A."/>
            <person name="Parker M."/>
            <person name="Probert I."/>
            <person name="Quesneville H."/>
            <person name="Raines C."/>
            <person name="Rensing S.A."/>
            <person name="Riano-Pachon D.M."/>
            <person name="Richier S."/>
            <person name="Rokitta S."/>
            <person name="Shiraiwa Y."/>
            <person name="Soanes D.M."/>
            <person name="van der Giezen M."/>
            <person name="Wahlund T.M."/>
            <person name="Williams B."/>
            <person name="Wilson W."/>
            <person name="Wolfe G."/>
            <person name="Wurch L.L."/>
        </authorList>
    </citation>
    <scope>NUCLEOTIDE SEQUENCE</scope>
</reference>
<reference evidence="1" key="2">
    <citation type="submission" date="2024-10" db="UniProtKB">
        <authorList>
            <consortium name="EnsemblProtists"/>
        </authorList>
    </citation>
    <scope>IDENTIFICATION</scope>
</reference>
<dbReference type="GeneID" id="17256735"/>
<dbReference type="EnsemblProtists" id="EOD10586">
    <property type="protein sequence ID" value="EOD10586"/>
    <property type="gene ID" value="EMIHUDRAFT_248291"/>
</dbReference>
<dbReference type="RefSeq" id="XP_005763015.1">
    <property type="nucleotide sequence ID" value="XM_005762958.1"/>
</dbReference>
<sequence length="119" mass="13046">MSKFLLSMLESRAFWWDIIRYNKGRFTVLVLILGETGYNKARGGQQPDPAATAAKRTPQIYITAPQPETAASLGEIARRKRAASRAVSDPLSQYSHAMLASYRGSGCGGGDNRPRSERA</sequence>
<dbReference type="Proteomes" id="UP000013827">
    <property type="component" value="Unassembled WGS sequence"/>
</dbReference>